<feature type="transmembrane region" description="Helical" evidence="1">
    <location>
        <begin position="158"/>
        <end position="176"/>
    </location>
</feature>
<dbReference type="EMBL" id="RYZS01000002">
    <property type="protein sequence ID" value="RVU92821.1"/>
    <property type="molecule type" value="Genomic_DNA"/>
</dbReference>
<evidence type="ECO:0000313" key="3">
    <source>
        <dbReference type="Proteomes" id="UP000288388"/>
    </source>
</evidence>
<dbReference type="Pfam" id="PF06161">
    <property type="entry name" value="DUF975"/>
    <property type="match status" value="1"/>
</dbReference>
<feature type="transmembrane region" description="Helical" evidence="1">
    <location>
        <begin position="21"/>
        <end position="38"/>
    </location>
</feature>
<organism evidence="2 3">
    <name type="scientific">Enterococcus avium</name>
    <name type="common">Streptococcus avium</name>
    <dbReference type="NCBI Taxonomy" id="33945"/>
    <lineage>
        <taxon>Bacteria</taxon>
        <taxon>Bacillati</taxon>
        <taxon>Bacillota</taxon>
        <taxon>Bacilli</taxon>
        <taxon>Lactobacillales</taxon>
        <taxon>Enterococcaceae</taxon>
        <taxon>Enterococcus</taxon>
    </lineage>
</organism>
<comment type="caution">
    <text evidence="2">The sequence shown here is derived from an EMBL/GenBank/DDBJ whole genome shotgun (WGS) entry which is preliminary data.</text>
</comment>
<keyword evidence="1" id="KW-0812">Transmembrane</keyword>
<evidence type="ECO:0000256" key="1">
    <source>
        <dbReference type="SAM" id="Phobius"/>
    </source>
</evidence>
<dbReference type="AlphaFoldDB" id="A0A2N8PRH0"/>
<protein>
    <submittedName>
        <fullName evidence="2">DUF975 family protein</fullName>
    </submittedName>
</protein>
<gene>
    <name evidence="2" type="ORF">EK398_20305</name>
</gene>
<evidence type="ECO:0000313" key="2">
    <source>
        <dbReference type="EMBL" id="RVU92821.1"/>
    </source>
</evidence>
<feature type="transmembrane region" description="Helical" evidence="1">
    <location>
        <begin position="92"/>
        <end position="113"/>
    </location>
</feature>
<keyword evidence="1" id="KW-0472">Membrane</keyword>
<name>A0A2N8PRH0_ENTAV</name>
<dbReference type="PANTHER" id="PTHR40076:SF1">
    <property type="entry name" value="MEMBRANE PROTEIN"/>
    <property type="match status" value="1"/>
</dbReference>
<proteinExistence type="predicted"/>
<reference evidence="2 3" key="1">
    <citation type="submission" date="2018-12" db="EMBL/GenBank/DDBJ databases">
        <title>A novel vanA-carrying plasmid in a clinical isolate of Enterococcus avium.</title>
        <authorList>
            <person name="Bernasconi O.J."/>
            <person name="Luzzaro F."/>
            <person name="Endimiani A."/>
        </authorList>
    </citation>
    <scope>NUCLEOTIDE SEQUENCE [LARGE SCALE GENOMIC DNA]</scope>
    <source>
        <strain evidence="2 3">LC0559/18</strain>
    </source>
</reference>
<keyword evidence="1" id="KW-1133">Transmembrane helix</keyword>
<dbReference type="Proteomes" id="UP000288388">
    <property type="component" value="Unassembled WGS sequence"/>
</dbReference>
<dbReference type="InterPro" id="IPR010380">
    <property type="entry name" value="DUF975"/>
</dbReference>
<sequence>MFYRGEYKLVAKERLQGSWKYMAGIYGIIFGLILFYGLFSHIPILGISLSVVCGSCLLFSSIRMNRKLHHDEKVQLADLLSGFSHCVKCVGLSLWIGICVTLWSCLFVIPGIVKLYSYSMAFYFLEENPTISIREALNRSKKLTNGRKSHLFVLQLSWLGWITLSILTFGLSLLWLMPYMGVTEYAAFADMQSQESHVFEG</sequence>
<dbReference type="PANTHER" id="PTHR40076">
    <property type="entry name" value="MEMBRANE PROTEIN-RELATED"/>
    <property type="match status" value="1"/>
</dbReference>
<feature type="transmembrane region" description="Helical" evidence="1">
    <location>
        <begin position="44"/>
        <end position="62"/>
    </location>
</feature>
<accession>A0A2N8PRH0</accession>
<dbReference type="RefSeq" id="WP_048718252.1">
    <property type="nucleotide sequence ID" value="NZ_JARPWR010000007.1"/>
</dbReference>